<evidence type="ECO:0000256" key="3">
    <source>
        <dbReference type="ARBA" id="ARBA00022989"/>
    </source>
</evidence>
<dbReference type="Gene3D" id="1.20.1250.20">
    <property type="entry name" value="MFS general substrate transporter like domains"/>
    <property type="match status" value="2"/>
</dbReference>
<evidence type="ECO:0000259" key="6">
    <source>
        <dbReference type="PROSITE" id="PS50850"/>
    </source>
</evidence>
<protein>
    <submittedName>
        <fullName evidence="7">MFS transporter</fullName>
    </submittedName>
</protein>
<feature type="transmembrane region" description="Helical" evidence="5">
    <location>
        <begin position="166"/>
        <end position="183"/>
    </location>
</feature>
<feature type="transmembrane region" description="Helical" evidence="5">
    <location>
        <begin position="325"/>
        <end position="346"/>
    </location>
</feature>
<evidence type="ECO:0000313" key="7">
    <source>
        <dbReference type="EMBL" id="PTL72182.1"/>
    </source>
</evidence>
<dbReference type="PANTHER" id="PTHR23514:SF13">
    <property type="entry name" value="INNER MEMBRANE PROTEIN YBJJ"/>
    <property type="match status" value="1"/>
</dbReference>
<feature type="transmembrane region" description="Helical" evidence="5">
    <location>
        <begin position="12"/>
        <end position="31"/>
    </location>
</feature>
<dbReference type="AlphaFoldDB" id="A0A2T4URM3"/>
<comment type="subcellular location">
    <subcellularLocation>
        <location evidence="1">Cell membrane</location>
        <topology evidence="1">Multi-pass membrane protein</topology>
    </subcellularLocation>
</comment>
<evidence type="ECO:0000256" key="2">
    <source>
        <dbReference type="ARBA" id="ARBA00022692"/>
    </source>
</evidence>
<dbReference type="InterPro" id="IPR011701">
    <property type="entry name" value="MFS"/>
</dbReference>
<feature type="transmembrane region" description="Helical" evidence="5">
    <location>
        <begin position="77"/>
        <end position="96"/>
    </location>
</feature>
<feature type="transmembrane region" description="Helical" evidence="5">
    <location>
        <begin position="43"/>
        <end position="65"/>
    </location>
</feature>
<feature type="transmembrane region" description="Helical" evidence="5">
    <location>
        <begin position="301"/>
        <end position="319"/>
    </location>
</feature>
<dbReference type="InterPro" id="IPR036259">
    <property type="entry name" value="MFS_trans_sf"/>
</dbReference>
<dbReference type="SUPFAM" id="SSF103473">
    <property type="entry name" value="MFS general substrate transporter"/>
    <property type="match status" value="1"/>
</dbReference>
<gene>
    <name evidence="7" type="ORF">C1I63_04535</name>
</gene>
<dbReference type="PANTHER" id="PTHR23514">
    <property type="entry name" value="BYPASS OF STOP CODON PROTEIN 6"/>
    <property type="match status" value="1"/>
</dbReference>
<accession>A0A2T4URM3</accession>
<dbReference type="PROSITE" id="PS50850">
    <property type="entry name" value="MFS"/>
    <property type="match status" value="1"/>
</dbReference>
<sequence length="411" mass="40837">MRGAGLLEPGRRGVALAYAFNGFALASWTARLPGIRAAVDLDAAGLGVLLTAGAIGTLLTVPIAGRLVARLGALPTYRLATLVFAAAYLLLAVALLLGQVPLLLVGNAVHGVAFALTNVPQSILAAGSERRVGRTILPQFHAGYSIGSALGALLGGASSAVGVSPAAQFLALAVAAVVVRWSIGRHVAPLAASLAHERRSALAARAAALVQSGPVPVVPRGSRRFGLGVWTHPQVLLLGLIVFAAALSEGTATNWSAVAVVDAFGVTEADASLGITVFLVAQTVLRLTGGPLIDRLGRVRVLTLSCAAAVAGIALFVLAPGFPAALAGLALWGAGSALAVPIGIAAAAADPIDGPSRVAAVTSLSSVANIAGPPAIGALAVPLGVRPAMLAVSVVVAAAVTAAPRALRPRR</sequence>
<keyword evidence="3 5" id="KW-1133">Transmembrane helix</keyword>
<proteinExistence type="predicted"/>
<keyword evidence="2 5" id="KW-0812">Transmembrane</keyword>
<comment type="caution">
    <text evidence="7">The sequence shown here is derived from an EMBL/GenBank/DDBJ whole genome shotgun (WGS) entry which is preliminary data.</text>
</comment>
<feature type="transmembrane region" description="Helical" evidence="5">
    <location>
        <begin position="358"/>
        <end position="381"/>
    </location>
</feature>
<dbReference type="EMBL" id="PZPL01000001">
    <property type="protein sequence ID" value="PTL72182.1"/>
    <property type="molecule type" value="Genomic_DNA"/>
</dbReference>
<evidence type="ECO:0000256" key="1">
    <source>
        <dbReference type="ARBA" id="ARBA00004651"/>
    </source>
</evidence>
<dbReference type="Proteomes" id="UP000241085">
    <property type="component" value="Unassembled WGS sequence"/>
</dbReference>
<feature type="domain" description="Major facilitator superfamily (MFS) profile" evidence="6">
    <location>
        <begin position="234"/>
        <end position="411"/>
    </location>
</feature>
<evidence type="ECO:0000256" key="4">
    <source>
        <dbReference type="ARBA" id="ARBA00023136"/>
    </source>
</evidence>
<dbReference type="RefSeq" id="WP_107573938.1">
    <property type="nucleotide sequence ID" value="NZ_PZPL01000001.1"/>
</dbReference>
<dbReference type="InterPro" id="IPR051788">
    <property type="entry name" value="MFS_Transporter"/>
</dbReference>
<dbReference type="GO" id="GO:0005886">
    <property type="term" value="C:plasma membrane"/>
    <property type="evidence" value="ECO:0007669"/>
    <property type="project" value="UniProtKB-SubCell"/>
</dbReference>
<feature type="transmembrane region" description="Helical" evidence="5">
    <location>
        <begin position="387"/>
        <end position="407"/>
    </location>
</feature>
<organism evidence="7 8">
    <name type="scientific">Rathayibacter caricis DSM 15933</name>
    <dbReference type="NCBI Taxonomy" id="1328867"/>
    <lineage>
        <taxon>Bacteria</taxon>
        <taxon>Bacillati</taxon>
        <taxon>Actinomycetota</taxon>
        <taxon>Actinomycetes</taxon>
        <taxon>Micrococcales</taxon>
        <taxon>Microbacteriaceae</taxon>
        <taxon>Rathayibacter</taxon>
    </lineage>
</organism>
<dbReference type="Pfam" id="PF07690">
    <property type="entry name" value="MFS_1"/>
    <property type="match status" value="1"/>
</dbReference>
<name>A0A2T4URM3_9MICO</name>
<evidence type="ECO:0000256" key="5">
    <source>
        <dbReference type="SAM" id="Phobius"/>
    </source>
</evidence>
<dbReference type="InterPro" id="IPR020846">
    <property type="entry name" value="MFS_dom"/>
</dbReference>
<feature type="transmembrane region" description="Helical" evidence="5">
    <location>
        <begin position="227"/>
        <end position="247"/>
    </location>
</feature>
<keyword evidence="4 5" id="KW-0472">Membrane</keyword>
<evidence type="ECO:0000313" key="8">
    <source>
        <dbReference type="Proteomes" id="UP000241085"/>
    </source>
</evidence>
<keyword evidence="8" id="KW-1185">Reference proteome</keyword>
<dbReference type="GO" id="GO:0022857">
    <property type="term" value="F:transmembrane transporter activity"/>
    <property type="evidence" value="ECO:0007669"/>
    <property type="project" value="InterPro"/>
</dbReference>
<reference evidence="7 8" key="1">
    <citation type="submission" date="2018-03" db="EMBL/GenBank/DDBJ databases">
        <title>Bacteriophage NCPPB3778 and a type I-E CRISPR drive the evolution of the US Biological Select Agent, Rathayibacter toxicus.</title>
        <authorList>
            <person name="Davis E.W.II."/>
            <person name="Tabima J.F."/>
            <person name="Weisberg A.J."/>
            <person name="Dantas Lopes L."/>
            <person name="Wiseman M.S."/>
            <person name="Wiseman M.S."/>
            <person name="Pupko T."/>
            <person name="Belcher M.S."/>
            <person name="Sechler A.J."/>
            <person name="Tancos M.A."/>
            <person name="Schroeder B.K."/>
            <person name="Murray T.D."/>
            <person name="Luster D.G."/>
            <person name="Schneider W.L."/>
            <person name="Rogers E."/>
            <person name="Andreote F.D."/>
            <person name="Grunwald N.J."/>
            <person name="Putnam M.L."/>
            <person name="Chang J.H."/>
        </authorList>
    </citation>
    <scope>NUCLEOTIDE SEQUENCE [LARGE SCALE GENOMIC DNA]</scope>
    <source>
        <strain evidence="7 8">DSM 15933</strain>
    </source>
</reference>